<evidence type="ECO:0000256" key="7">
    <source>
        <dbReference type="ARBA" id="ARBA00022692"/>
    </source>
</evidence>
<evidence type="ECO:0000259" key="19">
    <source>
        <dbReference type="PROSITE" id="PS50076"/>
    </source>
</evidence>
<evidence type="ECO:0000313" key="20">
    <source>
        <dbReference type="EMBL" id="KAK7475972.1"/>
    </source>
</evidence>
<dbReference type="PANTHER" id="PTHR44027:SF7">
    <property type="entry name" value="DNAJ HOMOLOG SUBFAMILY C MEMBER 5 HOMOLOG"/>
    <property type="match status" value="1"/>
</dbReference>
<dbReference type="SUPFAM" id="SSF46565">
    <property type="entry name" value="Chaperone J-domain"/>
    <property type="match status" value="1"/>
</dbReference>
<keyword evidence="11" id="KW-0564">Palmitate</keyword>
<dbReference type="InterPro" id="IPR051434">
    <property type="entry name" value="DnaJ_C_subfamily_member5"/>
</dbReference>
<dbReference type="InterPro" id="IPR001623">
    <property type="entry name" value="DnaJ_domain"/>
</dbReference>
<keyword evidence="9 18" id="KW-1133">Transmembrane helix</keyword>
<keyword evidence="7 18" id="KW-0812">Transmembrane</keyword>
<evidence type="ECO:0000256" key="11">
    <source>
        <dbReference type="ARBA" id="ARBA00023139"/>
    </source>
</evidence>
<keyword evidence="5" id="KW-1003">Cell membrane</keyword>
<feature type="region of interest" description="Disordered" evidence="17">
    <location>
        <begin position="433"/>
        <end position="506"/>
    </location>
</feature>
<dbReference type="Pfam" id="PF00226">
    <property type="entry name" value="DnaJ"/>
    <property type="match status" value="1"/>
</dbReference>
<gene>
    <name evidence="20" type="ORF">BaRGS_00032791</name>
</gene>
<dbReference type="Proteomes" id="UP001519460">
    <property type="component" value="Unassembled WGS sequence"/>
</dbReference>
<dbReference type="InterPro" id="IPR036869">
    <property type="entry name" value="J_dom_sf"/>
</dbReference>
<dbReference type="GO" id="GO:0005856">
    <property type="term" value="C:cytoskeleton"/>
    <property type="evidence" value="ECO:0007669"/>
    <property type="project" value="UniProtKB-SubCell"/>
</dbReference>
<evidence type="ECO:0000256" key="10">
    <source>
        <dbReference type="ARBA" id="ARBA00023136"/>
    </source>
</evidence>
<keyword evidence="13" id="KW-0325">Glycoprotein</keyword>
<evidence type="ECO:0000256" key="1">
    <source>
        <dbReference type="ARBA" id="ARBA00004245"/>
    </source>
</evidence>
<evidence type="ECO:0000256" key="18">
    <source>
        <dbReference type="SAM" id="Phobius"/>
    </source>
</evidence>
<evidence type="ECO:0000313" key="21">
    <source>
        <dbReference type="Proteomes" id="UP001519460"/>
    </source>
</evidence>
<dbReference type="FunFam" id="1.10.287.110:FF:000017">
    <property type="entry name" value="dnaJ homolog subfamily C member 5"/>
    <property type="match status" value="1"/>
</dbReference>
<sequence>MINMASSDVDVMETSMISQSSSVFPSSSMSMREKSQLKRRINKEHNSNFRAGYVPVDEDHLHRAGIRGRKRFILYAVIVVLLLIATLNTALTAWLMWIYHISHTGMAPMEFAHTSRGYLLRFLNPAKFDSLVLNQAFLGSRFNQNLVLSVTNSKMVLATSQVQNESSVHLGEDVIRVSVDELKLRTPAGKKFFSIPDTKISQLKNVKNFRAAVVETRQIKNTPHYDDLSIESWEKVEVVGSQGVAVASNKEMDIQARHLYVNATGGATVLDGRVGMYVSQLIPRVTTGAPIDLNMVNAKLCICRQNGRVFVVPVNRRSGLSLYELLGIQKGATPEEVKKAYRRLALRFHPDKNLDNPDAAEKFKEINRANTILSDSTKRGIYDRYGSLGIYAAEQFGEENVNTYLVLTSGWCKALAIFWLKIEFTVLPVNMDEDSPSPNGSPVTTQPSAGATGKSGDAPASATAIPMPPPESTGNADERTTLKTDARPPKTYGADTEGIPPPSDQS</sequence>
<dbReference type="AlphaFoldDB" id="A0ABD0JLW1"/>
<keyword evidence="8" id="KW-0735">Signal-anchor</keyword>
<keyword evidence="12" id="KW-1015">Disulfide bond</keyword>
<evidence type="ECO:0000256" key="13">
    <source>
        <dbReference type="ARBA" id="ARBA00023180"/>
    </source>
</evidence>
<dbReference type="GO" id="GO:0042383">
    <property type="term" value="C:sarcolemma"/>
    <property type="evidence" value="ECO:0007669"/>
    <property type="project" value="UniProtKB-SubCell"/>
</dbReference>
<dbReference type="EMBL" id="JACVVK020000389">
    <property type="protein sequence ID" value="KAK7475972.1"/>
    <property type="molecule type" value="Genomic_DNA"/>
</dbReference>
<evidence type="ECO:0000256" key="5">
    <source>
        <dbReference type="ARBA" id="ARBA00022475"/>
    </source>
</evidence>
<evidence type="ECO:0000256" key="15">
    <source>
        <dbReference type="ARBA" id="ARBA00023212"/>
    </source>
</evidence>
<evidence type="ECO:0000256" key="3">
    <source>
        <dbReference type="ARBA" id="ARBA00004635"/>
    </source>
</evidence>
<feature type="domain" description="J" evidence="19">
    <location>
        <begin position="321"/>
        <end position="386"/>
    </location>
</feature>
<feature type="transmembrane region" description="Helical" evidence="18">
    <location>
        <begin position="72"/>
        <end position="99"/>
    </location>
</feature>
<dbReference type="Pfam" id="PF04790">
    <property type="entry name" value="Sarcoglycan_1"/>
    <property type="match status" value="1"/>
</dbReference>
<dbReference type="PRINTS" id="PR00625">
    <property type="entry name" value="JDOMAIN"/>
</dbReference>
<keyword evidence="15" id="KW-0206">Cytoskeleton</keyword>
<name>A0ABD0JLW1_9CAEN</name>
<evidence type="ECO:0000256" key="8">
    <source>
        <dbReference type="ARBA" id="ARBA00022968"/>
    </source>
</evidence>
<dbReference type="PROSITE" id="PS50076">
    <property type="entry name" value="DNAJ_2"/>
    <property type="match status" value="1"/>
</dbReference>
<reference evidence="20 21" key="1">
    <citation type="journal article" date="2023" name="Sci. Data">
        <title>Genome assembly of the Korean intertidal mud-creeper Batillaria attramentaria.</title>
        <authorList>
            <person name="Patra A.K."/>
            <person name="Ho P.T."/>
            <person name="Jun S."/>
            <person name="Lee S.J."/>
            <person name="Kim Y."/>
            <person name="Won Y.J."/>
        </authorList>
    </citation>
    <scope>NUCLEOTIDE SEQUENCE [LARGE SCALE GENOMIC DNA]</scope>
    <source>
        <strain evidence="20">Wonlab-2016</strain>
    </source>
</reference>
<accession>A0ABD0JLW1</accession>
<dbReference type="CDD" id="cd06257">
    <property type="entry name" value="DnaJ"/>
    <property type="match status" value="1"/>
</dbReference>
<dbReference type="Gene3D" id="1.10.287.110">
    <property type="entry name" value="DnaJ domain"/>
    <property type="match status" value="1"/>
</dbReference>
<keyword evidence="6" id="KW-0963">Cytoplasm</keyword>
<evidence type="ECO:0000256" key="9">
    <source>
        <dbReference type="ARBA" id="ARBA00022989"/>
    </source>
</evidence>
<dbReference type="SMART" id="SM00271">
    <property type="entry name" value="DnaJ"/>
    <property type="match status" value="1"/>
</dbReference>
<keyword evidence="14" id="KW-0143">Chaperone</keyword>
<proteinExistence type="inferred from homology"/>
<feature type="compositionally biased region" description="Basic and acidic residues" evidence="17">
    <location>
        <begin position="476"/>
        <end position="488"/>
    </location>
</feature>
<keyword evidence="21" id="KW-1185">Reference proteome</keyword>
<evidence type="ECO:0000256" key="2">
    <source>
        <dbReference type="ARBA" id="ARBA00004274"/>
    </source>
</evidence>
<comment type="caution">
    <text evidence="20">The sequence shown here is derived from an EMBL/GenBank/DDBJ whole genome shotgun (WGS) entry which is preliminary data.</text>
</comment>
<comment type="subcellular location">
    <subcellularLocation>
        <location evidence="2">Cell membrane</location>
        <location evidence="2">Sarcolemma</location>
        <topology evidence="2">Single-pass type II membrane protein</topology>
    </subcellularLocation>
    <subcellularLocation>
        <location evidence="1">Cytoplasm</location>
        <location evidence="1">Cytoskeleton</location>
    </subcellularLocation>
    <subcellularLocation>
        <location evidence="3">Membrane</location>
        <topology evidence="3">Lipid-anchor</topology>
    </subcellularLocation>
</comment>
<keyword evidence="10 18" id="KW-0472">Membrane</keyword>
<evidence type="ECO:0000256" key="12">
    <source>
        <dbReference type="ARBA" id="ARBA00023157"/>
    </source>
</evidence>
<feature type="compositionally biased region" description="Polar residues" evidence="17">
    <location>
        <begin position="436"/>
        <end position="449"/>
    </location>
</feature>
<evidence type="ECO:0000256" key="17">
    <source>
        <dbReference type="SAM" id="MobiDB-lite"/>
    </source>
</evidence>
<dbReference type="InterPro" id="IPR006875">
    <property type="entry name" value="Sarcoglycan"/>
</dbReference>
<comment type="similarity">
    <text evidence="4">Belongs to the sarcoglycan beta/delta/gamma/zeta family.</text>
</comment>
<dbReference type="GO" id="GO:0005737">
    <property type="term" value="C:cytoplasm"/>
    <property type="evidence" value="ECO:0007669"/>
    <property type="project" value="UniProtKB-ARBA"/>
</dbReference>
<evidence type="ECO:0000256" key="6">
    <source>
        <dbReference type="ARBA" id="ARBA00022490"/>
    </source>
</evidence>
<evidence type="ECO:0000256" key="4">
    <source>
        <dbReference type="ARBA" id="ARBA00007574"/>
    </source>
</evidence>
<keyword evidence="16" id="KW-0449">Lipoprotein</keyword>
<protein>
    <recommendedName>
        <fullName evidence="19">J domain-containing protein</fullName>
    </recommendedName>
</protein>
<dbReference type="PANTHER" id="PTHR44027">
    <property type="entry name" value="DNAJ HOMOLOG SUBFAMILY C MEMBER 5 HOMOLOG"/>
    <property type="match status" value="1"/>
</dbReference>
<evidence type="ECO:0000256" key="14">
    <source>
        <dbReference type="ARBA" id="ARBA00023186"/>
    </source>
</evidence>
<organism evidence="20 21">
    <name type="scientific">Batillaria attramentaria</name>
    <dbReference type="NCBI Taxonomy" id="370345"/>
    <lineage>
        <taxon>Eukaryota</taxon>
        <taxon>Metazoa</taxon>
        <taxon>Spiralia</taxon>
        <taxon>Lophotrochozoa</taxon>
        <taxon>Mollusca</taxon>
        <taxon>Gastropoda</taxon>
        <taxon>Caenogastropoda</taxon>
        <taxon>Sorbeoconcha</taxon>
        <taxon>Cerithioidea</taxon>
        <taxon>Batillariidae</taxon>
        <taxon>Batillaria</taxon>
    </lineage>
</organism>
<evidence type="ECO:0000256" key="16">
    <source>
        <dbReference type="ARBA" id="ARBA00023288"/>
    </source>
</evidence>